<organism evidence="1 2">
    <name type="scientific">Colletotrichum orbiculare (strain 104-T / ATCC 96160 / CBS 514.97 / LARS 414 / MAFF 240422)</name>
    <name type="common">Cucumber anthracnose fungus</name>
    <name type="synonym">Colletotrichum lagenarium</name>
    <dbReference type="NCBI Taxonomy" id="1213857"/>
    <lineage>
        <taxon>Eukaryota</taxon>
        <taxon>Fungi</taxon>
        <taxon>Dikarya</taxon>
        <taxon>Ascomycota</taxon>
        <taxon>Pezizomycotina</taxon>
        <taxon>Sordariomycetes</taxon>
        <taxon>Hypocreomycetidae</taxon>
        <taxon>Glomerellales</taxon>
        <taxon>Glomerellaceae</taxon>
        <taxon>Colletotrichum</taxon>
        <taxon>Colletotrichum orbiculare species complex</taxon>
    </lineage>
</organism>
<sequence length="145" mass="16278">MTFKPFQFKRHVSLQSLQRRGLQSPTFYLYPYLSCTSQPTQLKQKTIHTARRKICGWLGYCRGCGSNGVLKWQQWRVTFSVQRMAPNAFGLTLWGSIPAHGSFDSFVSRHHHSGINDEADSQYLVASGHYVSVGPSSVNAPSGRA</sequence>
<protein>
    <submittedName>
        <fullName evidence="1">Uncharacterized protein</fullName>
    </submittedName>
</protein>
<proteinExistence type="predicted"/>
<dbReference type="AlphaFoldDB" id="A0A484FF60"/>
<evidence type="ECO:0000313" key="2">
    <source>
        <dbReference type="Proteomes" id="UP000014480"/>
    </source>
</evidence>
<gene>
    <name evidence="1" type="ORF">Cob_v010196</name>
</gene>
<accession>A0A484FF60</accession>
<dbReference type="EMBL" id="AMCV02000033">
    <property type="protein sequence ID" value="TDZ16692.1"/>
    <property type="molecule type" value="Genomic_DNA"/>
</dbReference>
<comment type="caution">
    <text evidence="1">The sequence shown here is derived from an EMBL/GenBank/DDBJ whole genome shotgun (WGS) entry which is preliminary data.</text>
</comment>
<reference evidence="2" key="2">
    <citation type="journal article" date="2019" name="Mol. Plant Microbe Interact.">
        <title>Genome sequence resources for four phytopathogenic fungi from the Colletotrichum orbiculare species complex.</title>
        <authorList>
            <person name="Gan P."/>
            <person name="Tsushima A."/>
            <person name="Narusaka M."/>
            <person name="Narusaka Y."/>
            <person name="Takano Y."/>
            <person name="Kubo Y."/>
            <person name="Shirasu K."/>
        </authorList>
    </citation>
    <scope>GENOME REANNOTATION</scope>
    <source>
        <strain evidence="2">104-T / ATCC 96160 / CBS 514.97 / LARS 414 / MAFF 240422</strain>
    </source>
</reference>
<reference evidence="2" key="1">
    <citation type="journal article" date="2013" name="New Phytol.">
        <title>Comparative genomic and transcriptomic analyses reveal the hemibiotrophic stage shift of Colletotrichum fungi.</title>
        <authorList>
            <person name="Gan P."/>
            <person name="Ikeda K."/>
            <person name="Irieda H."/>
            <person name="Narusaka M."/>
            <person name="O'Connell R.J."/>
            <person name="Narusaka Y."/>
            <person name="Takano Y."/>
            <person name="Kubo Y."/>
            <person name="Shirasu K."/>
        </authorList>
    </citation>
    <scope>NUCLEOTIDE SEQUENCE [LARGE SCALE GENOMIC DNA]</scope>
    <source>
        <strain evidence="2">104-T / ATCC 96160 / CBS 514.97 / LARS 414 / MAFF 240422</strain>
    </source>
</reference>
<dbReference type="Proteomes" id="UP000014480">
    <property type="component" value="Unassembled WGS sequence"/>
</dbReference>
<keyword evidence="2" id="KW-1185">Reference proteome</keyword>
<evidence type="ECO:0000313" key="1">
    <source>
        <dbReference type="EMBL" id="TDZ16692.1"/>
    </source>
</evidence>
<name>A0A484FF60_COLOR</name>